<sequence>MASSLLQNLPVVLVTEIAQWLPFQDKTSFSSASWAIRNILSPKLFRTIRITCPVSADQDVDIFLEKYSTYISHVYLYIPLHPNLHGSDEEESDTKNGHPSIWGETPEISDRIKRIVGGQALPGYSTVSIEFDPGQFEAEGEWDDEGIGSIHCFSEPEEWDEVETAEKTYTWRAQCAEVWRGIAANPNIRQLDIINLLPRNTQAWKTDEWADFVGRLHELNISIFGSDNGAGWKAHRMIGFEAFLSELADHFTRHANQVKRLTIAGNEDGMIGSVDLLAAPLPLKTNMLPELYYLRLENAALDFDLFDFLEDHGDSLKELHIRNCISASFENNGPPWVDLWNHVRKVSTALTKLTVTEGNCLPLTEEEEFGDPPKSPELEQVRDIRKRLQQDQGLRLWRYAEVDEKYGLILERSEQVIAHFEQDSEAFNALLDVVNKRQ</sequence>
<dbReference type="OrthoDB" id="5410873at2759"/>
<reference evidence="1" key="1">
    <citation type="journal article" date="2020" name="BMC Genomics">
        <title>Correction to: Identification and distribution of gene clusters required for synthesis of sphingolipid metabolism inhibitors in diverse species of the filamentous fungus Fusarium.</title>
        <authorList>
            <person name="Kim H.S."/>
            <person name="Lohmar J.M."/>
            <person name="Busman M."/>
            <person name="Brown D.W."/>
            <person name="Naumann T.A."/>
            <person name="Divon H.H."/>
            <person name="Lysoe E."/>
            <person name="Uhlig S."/>
            <person name="Proctor R.H."/>
        </authorList>
    </citation>
    <scope>NUCLEOTIDE SEQUENCE</scope>
    <source>
        <strain evidence="1">NRRL 22465</strain>
    </source>
</reference>
<dbReference type="EMBL" id="JABEYC010000813">
    <property type="protein sequence ID" value="KAF4974023.1"/>
    <property type="molecule type" value="Genomic_DNA"/>
</dbReference>
<accession>A0A8H4UDN3</accession>
<keyword evidence="2" id="KW-1185">Reference proteome</keyword>
<name>A0A8H4UDN3_9HYPO</name>
<evidence type="ECO:0008006" key="3">
    <source>
        <dbReference type="Google" id="ProtNLM"/>
    </source>
</evidence>
<comment type="caution">
    <text evidence="1">The sequence shown here is derived from an EMBL/GenBank/DDBJ whole genome shotgun (WGS) entry which is preliminary data.</text>
</comment>
<protein>
    <recommendedName>
        <fullName evidence="3">F-box domain-containing protein</fullName>
    </recommendedName>
</protein>
<evidence type="ECO:0000313" key="2">
    <source>
        <dbReference type="Proteomes" id="UP000635477"/>
    </source>
</evidence>
<proteinExistence type="predicted"/>
<gene>
    <name evidence="1" type="ORF">FZEAL_9043</name>
</gene>
<dbReference type="Proteomes" id="UP000635477">
    <property type="component" value="Unassembled WGS sequence"/>
</dbReference>
<reference evidence="1" key="2">
    <citation type="submission" date="2020-05" db="EMBL/GenBank/DDBJ databases">
        <authorList>
            <person name="Kim H.-S."/>
            <person name="Proctor R.H."/>
            <person name="Brown D.W."/>
        </authorList>
    </citation>
    <scope>NUCLEOTIDE SEQUENCE</scope>
    <source>
        <strain evidence="1">NRRL 22465</strain>
    </source>
</reference>
<dbReference type="AlphaFoldDB" id="A0A8H4UDN3"/>
<organism evidence="1 2">
    <name type="scientific">Fusarium zealandicum</name>
    <dbReference type="NCBI Taxonomy" id="1053134"/>
    <lineage>
        <taxon>Eukaryota</taxon>
        <taxon>Fungi</taxon>
        <taxon>Dikarya</taxon>
        <taxon>Ascomycota</taxon>
        <taxon>Pezizomycotina</taxon>
        <taxon>Sordariomycetes</taxon>
        <taxon>Hypocreomycetidae</taxon>
        <taxon>Hypocreales</taxon>
        <taxon>Nectriaceae</taxon>
        <taxon>Fusarium</taxon>
        <taxon>Fusarium staphyleae species complex</taxon>
    </lineage>
</organism>
<evidence type="ECO:0000313" key="1">
    <source>
        <dbReference type="EMBL" id="KAF4974023.1"/>
    </source>
</evidence>